<gene>
    <name evidence="1" type="primary">pemI</name>
    <name evidence="1" type="ORF">GCM10009410_32160</name>
</gene>
<accession>A0ABQ2QT89</accession>
<dbReference type="EMBL" id="BMQW01000010">
    <property type="protein sequence ID" value="GGP95852.1"/>
    <property type="molecule type" value="Genomic_DNA"/>
</dbReference>
<proteinExistence type="predicted"/>
<sequence>MLTIPPTILEELSVKVGTTGRLILNPKPKYTLEKLLAKCDKSAPISSEVQEWLDTPAVGKELF</sequence>
<evidence type="ECO:0000313" key="2">
    <source>
        <dbReference type="Proteomes" id="UP000654004"/>
    </source>
</evidence>
<keyword evidence="2" id="KW-1185">Reference proteome</keyword>
<name>A0ABQ2QT89_9GAMM</name>
<dbReference type="Proteomes" id="UP000654004">
    <property type="component" value="Unassembled WGS sequence"/>
</dbReference>
<dbReference type="RefSeq" id="WP_432385861.1">
    <property type="nucleotide sequence ID" value="NZ_JBOZPU010000041.1"/>
</dbReference>
<evidence type="ECO:0000313" key="1">
    <source>
        <dbReference type="EMBL" id="GGP95852.1"/>
    </source>
</evidence>
<dbReference type="Gene3D" id="2.10.260.10">
    <property type="match status" value="1"/>
</dbReference>
<protein>
    <submittedName>
        <fullName evidence="1">Antitoxin PemI</fullName>
    </submittedName>
</protein>
<comment type="caution">
    <text evidence="1">The sequence shown here is derived from an EMBL/GenBank/DDBJ whole genome shotgun (WGS) entry which is preliminary data.</text>
</comment>
<reference evidence="2" key="1">
    <citation type="journal article" date="2019" name="Int. J. Syst. Evol. Microbiol.">
        <title>The Global Catalogue of Microorganisms (GCM) 10K type strain sequencing project: providing services to taxonomists for standard genome sequencing and annotation.</title>
        <authorList>
            <consortium name="The Broad Institute Genomics Platform"/>
            <consortium name="The Broad Institute Genome Sequencing Center for Infectious Disease"/>
            <person name="Wu L."/>
            <person name="Ma J."/>
        </authorList>
    </citation>
    <scope>NUCLEOTIDE SEQUENCE [LARGE SCALE GENOMIC DNA]</scope>
    <source>
        <strain evidence="2">JCM 32305</strain>
    </source>
</reference>
<organism evidence="1 2">
    <name type="scientific">Shewanella ulleungensis</name>
    <dbReference type="NCBI Taxonomy" id="2282699"/>
    <lineage>
        <taxon>Bacteria</taxon>
        <taxon>Pseudomonadati</taxon>
        <taxon>Pseudomonadota</taxon>
        <taxon>Gammaproteobacteria</taxon>
        <taxon>Alteromonadales</taxon>
        <taxon>Shewanellaceae</taxon>
        <taxon>Shewanella</taxon>
    </lineage>
</organism>